<dbReference type="PANTHER" id="PTHR28136:SF1">
    <property type="entry name" value="NUCLEUS EXPORT PROTEIN BRL1"/>
    <property type="match status" value="1"/>
</dbReference>
<feature type="compositionally biased region" description="Basic and acidic residues" evidence="1">
    <location>
        <begin position="67"/>
        <end position="76"/>
    </location>
</feature>
<feature type="transmembrane region" description="Helical" evidence="2">
    <location>
        <begin position="177"/>
        <end position="195"/>
    </location>
</feature>
<evidence type="ECO:0000313" key="4">
    <source>
        <dbReference type="EMBL" id="ORX41891.1"/>
    </source>
</evidence>
<evidence type="ECO:0000256" key="1">
    <source>
        <dbReference type="SAM" id="MobiDB-lite"/>
    </source>
</evidence>
<feature type="transmembrane region" description="Helical" evidence="2">
    <location>
        <begin position="282"/>
        <end position="300"/>
    </location>
</feature>
<accession>A0A1Y1UVB1</accession>
<dbReference type="OrthoDB" id="5961at2759"/>
<dbReference type="PANTHER" id="PTHR28136">
    <property type="entry name" value="NUCLEUS EXPORT PROTEIN BRR6"/>
    <property type="match status" value="1"/>
</dbReference>
<dbReference type="Proteomes" id="UP000193719">
    <property type="component" value="Unassembled WGS sequence"/>
</dbReference>
<evidence type="ECO:0000259" key="3">
    <source>
        <dbReference type="SMART" id="SM01042"/>
    </source>
</evidence>
<reference evidence="4 5" key="1">
    <citation type="submission" date="2016-08" db="EMBL/GenBank/DDBJ databases">
        <title>Genomes of anaerobic fungi encode conserved fungal cellulosomes for biomass hydrolysis.</title>
        <authorList>
            <consortium name="DOE Joint Genome Institute"/>
            <person name="Haitjema C.H."/>
            <person name="Gilmore S.P."/>
            <person name="Henske J.K."/>
            <person name="Solomon K.V."/>
            <person name="De Groot R."/>
            <person name="Kuo A."/>
            <person name="Mondo S.J."/>
            <person name="Salamov A.A."/>
            <person name="Labutti K."/>
            <person name="Zhao Z."/>
            <person name="Chiniquy J."/>
            <person name="Barry K."/>
            <person name="Brewer H.M."/>
            <person name="Purvine S.O."/>
            <person name="Wright A.T."/>
            <person name="Boxma B."/>
            <person name="Van Alen T."/>
            <person name="Hackstein J.H."/>
            <person name="Baker S.E."/>
            <person name="Grigoriev I.V."/>
            <person name="O'Malley M.A."/>
        </authorList>
    </citation>
    <scope>NUCLEOTIDE SEQUENCE [LARGE SCALE GENOMIC DNA]</scope>
    <source>
        <strain evidence="5">finn</strain>
    </source>
</reference>
<reference evidence="4 5" key="2">
    <citation type="submission" date="2016-08" db="EMBL/GenBank/DDBJ databases">
        <title>Pervasive Adenine N6-methylation of Active Genes in Fungi.</title>
        <authorList>
            <consortium name="DOE Joint Genome Institute"/>
            <person name="Mondo S.J."/>
            <person name="Dannebaum R.O."/>
            <person name="Kuo R.C."/>
            <person name="Labutti K."/>
            <person name="Haridas S."/>
            <person name="Kuo A."/>
            <person name="Salamov A."/>
            <person name="Ahrendt S.R."/>
            <person name="Lipzen A."/>
            <person name="Sullivan W."/>
            <person name="Andreopoulos W.B."/>
            <person name="Clum A."/>
            <person name="Lindquist E."/>
            <person name="Daum C."/>
            <person name="Ramamoorthy G.K."/>
            <person name="Gryganskyi A."/>
            <person name="Culley D."/>
            <person name="Magnuson J.K."/>
            <person name="James T.Y."/>
            <person name="O'Malley M.A."/>
            <person name="Stajich J.E."/>
            <person name="Spatafora J.W."/>
            <person name="Visel A."/>
            <person name="Grigoriev I.V."/>
        </authorList>
    </citation>
    <scope>NUCLEOTIDE SEQUENCE [LARGE SCALE GENOMIC DNA]</scope>
    <source>
        <strain evidence="5">finn</strain>
    </source>
</reference>
<feature type="domain" description="Brl1/Brr6" evidence="3">
    <location>
        <begin position="171"/>
        <end position="295"/>
    </location>
</feature>
<evidence type="ECO:0000256" key="2">
    <source>
        <dbReference type="SAM" id="Phobius"/>
    </source>
</evidence>
<organism evidence="4 5">
    <name type="scientific">Piromyces finnis</name>
    <dbReference type="NCBI Taxonomy" id="1754191"/>
    <lineage>
        <taxon>Eukaryota</taxon>
        <taxon>Fungi</taxon>
        <taxon>Fungi incertae sedis</taxon>
        <taxon>Chytridiomycota</taxon>
        <taxon>Chytridiomycota incertae sedis</taxon>
        <taxon>Neocallimastigomycetes</taxon>
        <taxon>Neocallimastigales</taxon>
        <taxon>Neocallimastigaceae</taxon>
        <taxon>Piromyces</taxon>
    </lineage>
</organism>
<dbReference type="EMBL" id="MCFH01000076">
    <property type="protein sequence ID" value="ORX41891.1"/>
    <property type="molecule type" value="Genomic_DNA"/>
</dbReference>
<gene>
    <name evidence="4" type="ORF">BCR36DRAFT_407310</name>
</gene>
<dbReference type="InterPro" id="IPR018767">
    <property type="entry name" value="Brl1/Brr6_dom"/>
</dbReference>
<feature type="region of interest" description="Disordered" evidence="1">
    <location>
        <begin position="36"/>
        <end position="117"/>
    </location>
</feature>
<dbReference type="AlphaFoldDB" id="A0A1Y1UVB1"/>
<dbReference type="GO" id="GO:0055088">
    <property type="term" value="P:lipid homeostasis"/>
    <property type="evidence" value="ECO:0007669"/>
    <property type="project" value="InterPro"/>
</dbReference>
<keyword evidence="2" id="KW-0472">Membrane</keyword>
<feature type="compositionally biased region" description="Acidic residues" evidence="1">
    <location>
        <begin position="451"/>
        <end position="476"/>
    </location>
</feature>
<dbReference type="SMART" id="SM01042">
    <property type="entry name" value="Brr6_like_C_C"/>
    <property type="match status" value="1"/>
</dbReference>
<feature type="compositionally biased region" description="Basic residues" evidence="1">
    <location>
        <begin position="52"/>
        <end position="66"/>
    </location>
</feature>
<protein>
    <recommendedName>
        <fullName evidence="3">Brl1/Brr6 domain-containing protein</fullName>
    </recommendedName>
</protein>
<feature type="region of interest" description="Disordered" evidence="1">
    <location>
        <begin position="428"/>
        <end position="476"/>
    </location>
</feature>
<dbReference type="GO" id="GO:0006998">
    <property type="term" value="P:nuclear envelope organization"/>
    <property type="evidence" value="ECO:0007669"/>
    <property type="project" value="InterPro"/>
</dbReference>
<name>A0A1Y1UVB1_9FUNG</name>
<dbReference type="GO" id="GO:0031965">
    <property type="term" value="C:nuclear membrane"/>
    <property type="evidence" value="ECO:0007669"/>
    <property type="project" value="InterPro"/>
</dbReference>
<evidence type="ECO:0000313" key="5">
    <source>
        <dbReference type="Proteomes" id="UP000193719"/>
    </source>
</evidence>
<keyword evidence="2" id="KW-1133">Transmembrane helix</keyword>
<dbReference type="Pfam" id="PF10104">
    <property type="entry name" value="Brr6_like_C_C"/>
    <property type="match status" value="1"/>
</dbReference>
<proteinExistence type="predicted"/>
<keyword evidence="2" id="KW-0812">Transmembrane</keyword>
<sequence length="476" mass="56472">MFVRYPYQRDNYYRSRIAPMEVDREESPIWAIQAKKKPTRIGENEMRNSKISSKKGLFKLKKRNKDYKKEDEESNKHSQTKLVKYSQKNTKRNKYGGETKEQTTKYVDDFESESDYDEDESEIDNQMSIEYQHPNKILRPIIYNNPYSFEEQNTKNSKTTVLKDSSFPQLLSSYSKFLFNVLLLSVALWIIFNFIKTVRTDMNIKYNEYVMNNMKDISKCYDNYKTNKCYSDERIPFLENTCREWEACMNQNPDEIRIIMIAAEVISEILDKFIEPLSMKTTVVVALVSVICFFIIWKMGGDPTNINKKSKKSQIKSNQTNQECMQVGMCPPQTVDSGFISNGDIMYPIAPAAAIYPGNPSYPIPVTYPQVYSYPVYPPVYQNDHDIHYFTQSNPKFRNAPQNIQPRSQPIKKNYKFVKSAHNRDPYQSRFKTNRSSYYPRQRSRERYYYEEEDDRNDDQYDMEEDDSYFDEDYGY</sequence>
<comment type="caution">
    <text evidence="4">The sequence shown here is derived from an EMBL/GenBank/DDBJ whole genome shotgun (WGS) entry which is preliminary data.</text>
</comment>
<keyword evidence="5" id="KW-1185">Reference proteome</keyword>
<dbReference type="InterPro" id="IPR040202">
    <property type="entry name" value="Brl1/Brr6"/>
</dbReference>
<feature type="compositionally biased region" description="Basic and acidic residues" evidence="1">
    <location>
        <begin position="95"/>
        <end position="108"/>
    </location>
</feature>